<evidence type="ECO:0000313" key="1">
    <source>
        <dbReference type="EMBL" id="KZK74919.1"/>
    </source>
</evidence>
<dbReference type="Pfam" id="PF05991">
    <property type="entry name" value="NYN_YacP"/>
    <property type="match status" value="1"/>
</dbReference>
<protein>
    <recommendedName>
        <fullName evidence="3">NYN domain-containing protein</fullName>
    </recommendedName>
</protein>
<gene>
    <name evidence="1" type="ORF">A3K90_00085</name>
</gene>
<dbReference type="Proteomes" id="UP000076481">
    <property type="component" value="Unassembled WGS sequence"/>
</dbReference>
<dbReference type="CDD" id="cd10912">
    <property type="entry name" value="PIN_YacP-like"/>
    <property type="match status" value="1"/>
</dbReference>
<comment type="caution">
    <text evidence="1">The sequence shown here is derived from an EMBL/GenBank/DDBJ whole genome shotgun (WGS) entry which is preliminary data.</text>
</comment>
<dbReference type="AlphaFoldDB" id="A0A165M7Y8"/>
<organism evidence="1 2">
    <name type="scientific">Pelodictyon luteolum</name>
    <dbReference type="NCBI Taxonomy" id="1100"/>
    <lineage>
        <taxon>Bacteria</taxon>
        <taxon>Pseudomonadati</taxon>
        <taxon>Chlorobiota</taxon>
        <taxon>Chlorobiia</taxon>
        <taxon>Chlorobiales</taxon>
        <taxon>Chlorobiaceae</taxon>
        <taxon>Chlorobium/Pelodictyon group</taxon>
        <taxon>Pelodictyon</taxon>
    </lineage>
</organism>
<dbReference type="EMBL" id="LVWG01000016">
    <property type="protein sequence ID" value="KZK74919.1"/>
    <property type="molecule type" value="Genomic_DNA"/>
</dbReference>
<dbReference type="PANTHER" id="PTHR34547">
    <property type="entry name" value="YACP-LIKE NYN DOMAIN PROTEIN"/>
    <property type="match status" value="1"/>
</dbReference>
<evidence type="ECO:0000313" key="2">
    <source>
        <dbReference type="Proteomes" id="UP000076481"/>
    </source>
</evidence>
<dbReference type="RefSeq" id="WP_303680860.1">
    <property type="nucleotide sequence ID" value="NZ_LVWG01000016.1"/>
</dbReference>
<reference evidence="1 2" key="1">
    <citation type="submission" date="2016-03" db="EMBL/GenBank/DDBJ databases">
        <title>Speciation and ecological success in dimly lit waters: horizontal gene transfer in a green sulfur bacteria bloom unveiled by metagenomic assembly.</title>
        <authorList>
            <person name="Llorens-Mares T."/>
            <person name="Liu Z."/>
            <person name="Allen L.Z."/>
            <person name="Rusch D.B."/>
            <person name="Craig M.T."/>
            <person name="Dupont C.L."/>
            <person name="Bryant D.A."/>
            <person name="Casamayor E.O."/>
        </authorList>
    </citation>
    <scope>NUCLEOTIDE SEQUENCE [LARGE SCALE GENOMIC DNA]</scope>
    <source>
        <strain evidence="1">CIII</strain>
    </source>
</reference>
<name>A0A165M7Y8_PELLU</name>
<dbReference type="InterPro" id="IPR010298">
    <property type="entry name" value="YacP-like"/>
</dbReference>
<proteinExistence type="predicted"/>
<accession>A0A165M7Y8</accession>
<sequence length="174" mass="19753">MQYRQKETVVDGYNLIHSLFRPSKGEPFEPLRRRLESLLAGYRRAQKTPVTVVYDGDGRYRDQDETGEVHVVYTARRKSADRWIIDYAKSLNTTSKILTIVSSDNEVRRYSAAFGAKCMSSADFAAILLPGFIDSAPSGEPGLNRRKFSANPLPEREVDGWMQLFGGNEACRRR</sequence>
<evidence type="ECO:0008006" key="3">
    <source>
        <dbReference type="Google" id="ProtNLM"/>
    </source>
</evidence>
<dbReference type="PANTHER" id="PTHR34547:SF1">
    <property type="entry name" value="YACP-LIKE NYN DOMAIN PROTEIN"/>
    <property type="match status" value="1"/>
</dbReference>